<dbReference type="PANTHER" id="PTHR37953:SF1">
    <property type="entry name" value="UPF0127 PROTEIN MJ1496"/>
    <property type="match status" value="1"/>
</dbReference>
<evidence type="ECO:0008006" key="3">
    <source>
        <dbReference type="Google" id="ProtNLM"/>
    </source>
</evidence>
<proteinExistence type="predicted"/>
<dbReference type="Pfam" id="PF02643">
    <property type="entry name" value="DUF192"/>
    <property type="match status" value="1"/>
</dbReference>
<evidence type="ECO:0000313" key="2">
    <source>
        <dbReference type="EMBL" id="SVC32405.1"/>
    </source>
</evidence>
<dbReference type="InterPro" id="IPR038695">
    <property type="entry name" value="Saro_0823-like_sf"/>
</dbReference>
<protein>
    <recommendedName>
        <fullName evidence="3">DUF192 domain-containing protein</fullName>
    </recommendedName>
</protein>
<dbReference type="PANTHER" id="PTHR37953">
    <property type="entry name" value="UPF0127 PROTEIN MJ1496"/>
    <property type="match status" value="1"/>
</dbReference>
<feature type="compositionally biased region" description="Pro residues" evidence="1">
    <location>
        <begin position="20"/>
        <end position="29"/>
    </location>
</feature>
<dbReference type="AlphaFoldDB" id="A0A382L9C6"/>
<dbReference type="Gene3D" id="2.60.120.1140">
    <property type="entry name" value="Protein of unknown function DUF192"/>
    <property type="match status" value="1"/>
</dbReference>
<dbReference type="InterPro" id="IPR003795">
    <property type="entry name" value="DUF192"/>
</dbReference>
<name>A0A382L9C6_9ZZZZ</name>
<reference evidence="2" key="1">
    <citation type="submission" date="2018-05" db="EMBL/GenBank/DDBJ databases">
        <authorList>
            <person name="Lanie J.A."/>
            <person name="Ng W.-L."/>
            <person name="Kazmierczak K.M."/>
            <person name="Andrzejewski T.M."/>
            <person name="Davidsen T.M."/>
            <person name="Wayne K.J."/>
            <person name="Tettelin H."/>
            <person name="Glass J.I."/>
            <person name="Rusch D."/>
            <person name="Podicherti R."/>
            <person name="Tsui H.-C.T."/>
            <person name="Winkler M.E."/>
        </authorList>
    </citation>
    <scope>NUCLEOTIDE SEQUENCE</scope>
</reference>
<organism evidence="2">
    <name type="scientific">marine metagenome</name>
    <dbReference type="NCBI Taxonomy" id="408172"/>
    <lineage>
        <taxon>unclassified sequences</taxon>
        <taxon>metagenomes</taxon>
        <taxon>ecological metagenomes</taxon>
    </lineage>
</organism>
<accession>A0A382L9C6</accession>
<evidence type="ECO:0000256" key="1">
    <source>
        <dbReference type="SAM" id="MobiDB-lite"/>
    </source>
</evidence>
<gene>
    <name evidence="2" type="ORF">METZ01_LOCUS285259</name>
</gene>
<feature type="region of interest" description="Disordered" evidence="1">
    <location>
        <begin position="18"/>
        <end position="39"/>
    </location>
</feature>
<sequence>MLPLLPFVVLFPSGCGAGGNPPPPSPGGPAPIQQPGMVAPAGPRLTRGKAWVIFGTDTVVAEVAQTNAERERGLMNRTEVPDGTGMLFVFEDEQIRTLWMSNTYVALDVAFLSANLTVLDIQQMESETTTLHDSAAPAMFVLEVPRGWLATHQVRVGARADLVFGPR</sequence>
<dbReference type="EMBL" id="UINC01085143">
    <property type="protein sequence ID" value="SVC32405.1"/>
    <property type="molecule type" value="Genomic_DNA"/>
</dbReference>